<proteinExistence type="predicted"/>
<dbReference type="Gene3D" id="1.10.10.2520">
    <property type="entry name" value="Cell wall hydrolase SleB, domain 1"/>
    <property type="match status" value="1"/>
</dbReference>
<comment type="caution">
    <text evidence="5">The sequence shown here is derived from an EMBL/GenBank/DDBJ whole genome shotgun (WGS) entry which is preliminary data.</text>
</comment>
<evidence type="ECO:0000313" key="5">
    <source>
        <dbReference type="EMBL" id="MEQ2379075.1"/>
    </source>
</evidence>
<dbReference type="GO" id="GO:0016787">
    <property type="term" value="F:hydrolase activity"/>
    <property type="evidence" value="ECO:0007669"/>
    <property type="project" value="UniProtKB-KW"/>
</dbReference>
<feature type="coiled-coil region" evidence="2">
    <location>
        <begin position="31"/>
        <end position="100"/>
    </location>
</feature>
<dbReference type="Gene3D" id="6.10.250.3150">
    <property type="match status" value="1"/>
</dbReference>
<feature type="domain" description="Cell wall hydrolase SleB" evidence="3">
    <location>
        <begin position="273"/>
        <end position="367"/>
    </location>
</feature>
<dbReference type="Pfam" id="PF07486">
    <property type="entry name" value="Hydrolase_2"/>
    <property type="match status" value="1"/>
</dbReference>
<sequence>MKHFNAVTKYIALALIVCLTFISVTSPVYSLADTKTEYDDNNKELERLRNEQSQLSSELNDLNSELDNAGEKLNSINDRIADTQEQIDSLNEYISNMEIEKQHQFDTMKLRIQYMYENSDYSFLDVLLSSSSMADLLQRNEYVSRISQYDRKMLEELSSLIAVLNQNQLSLQTNMTELVSLKEQSIAESNNIKRLIASKQSKIDTNSENIAKAEALALEYEERIRQEEIQRQLEEIKKMTPSVDEVINNTPIAYDTSDLAMVSAMIECEAANQPYEGKLAVGSVIVNRVNSPKFGNTIQSVLYAPSQFSPVASGRFAIVLARGANAECTRAANEVLNGHITIAALYFHVYDSTVDKGGTIIGDHVFY</sequence>
<gene>
    <name evidence="5" type="ORF">WMO14_04135</name>
</gene>
<dbReference type="InterPro" id="IPR057309">
    <property type="entry name" value="PcsB_CC"/>
</dbReference>
<keyword evidence="5" id="KW-0378">Hydrolase</keyword>
<evidence type="ECO:0000256" key="1">
    <source>
        <dbReference type="ARBA" id="ARBA00022729"/>
    </source>
</evidence>
<name>A0ABV1BVJ0_9FIRM</name>
<keyword evidence="1" id="KW-0732">Signal</keyword>
<dbReference type="RefSeq" id="WP_349153315.1">
    <property type="nucleotide sequence ID" value="NZ_JBBMER010000002.1"/>
</dbReference>
<dbReference type="Pfam" id="PF24568">
    <property type="entry name" value="CC_PcsB"/>
    <property type="match status" value="1"/>
</dbReference>
<dbReference type="InterPro" id="IPR011105">
    <property type="entry name" value="Cell_wall_hydrolase_SleB"/>
</dbReference>
<evidence type="ECO:0000256" key="2">
    <source>
        <dbReference type="SAM" id="Coils"/>
    </source>
</evidence>
<organism evidence="5 6">
    <name type="scientific">[Lactobacillus] rogosae</name>
    <dbReference type="NCBI Taxonomy" id="706562"/>
    <lineage>
        <taxon>Bacteria</taxon>
        <taxon>Bacillati</taxon>
        <taxon>Bacillota</taxon>
        <taxon>Clostridia</taxon>
        <taxon>Lachnospirales</taxon>
        <taxon>Lachnospiraceae</taxon>
        <taxon>Lachnospira</taxon>
    </lineage>
</organism>
<dbReference type="EMBL" id="JBBMER010000002">
    <property type="protein sequence ID" value="MEQ2379075.1"/>
    <property type="molecule type" value="Genomic_DNA"/>
</dbReference>
<feature type="domain" description="Peptidoglycan hydrolase PcsB coiled-coil" evidence="4">
    <location>
        <begin position="99"/>
        <end position="157"/>
    </location>
</feature>
<dbReference type="InterPro" id="IPR042047">
    <property type="entry name" value="SleB_dom1"/>
</dbReference>
<keyword evidence="6" id="KW-1185">Reference proteome</keyword>
<accession>A0ABV1BVJ0</accession>
<dbReference type="Proteomes" id="UP001442364">
    <property type="component" value="Unassembled WGS sequence"/>
</dbReference>
<feature type="coiled-coil region" evidence="2">
    <location>
        <begin position="203"/>
        <end position="237"/>
    </location>
</feature>
<reference evidence="5 6" key="1">
    <citation type="submission" date="2024-03" db="EMBL/GenBank/DDBJ databases">
        <title>Human intestinal bacterial collection.</title>
        <authorList>
            <person name="Pauvert C."/>
            <person name="Hitch T.C.A."/>
            <person name="Clavel T."/>
        </authorList>
    </citation>
    <scope>NUCLEOTIDE SEQUENCE [LARGE SCALE GENOMIC DNA]</scope>
    <source>
        <strain evidence="5 6">CLA-AA-H255</strain>
    </source>
</reference>
<evidence type="ECO:0000313" key="6">
    <source>
        <dbReference type="Proteomes" id="UP001442364"/>
    </source>
</evidence>
<evidence type="ECO:0000259" key="4">
    <source>
        <dbReference type="Pfam" id="PF24568"/>
    </source>
</evidence>
<evidence type="ECO:0000259" key="3">
    <source>
        <dbReference type="Pfam" id="PF07486"/>
    </source>
</evidence>
<protein>
    <submittedName>
        <fullName evidence="5">Cell wall hydrolase</fullName>
    </submittedName>
</protein>
<keyword evidence="2" id="KW-0175">Coiled coil</keyword>